<keyword evidence="4" id="KW-0804">Transcription</keyword>
<dbReference type="InterPro" id="IPR050389">
    <property type="entry name" value="LysR-type_TF"/>
</dbReference>
<comment type="similarity">
    <text evidence="1">Belongs to the LysR transcriptional regulatory family.</text>
</comment>
<reference evidence="6 7" key="1">
    <citation type="submission" date="2013-04" db="EMBL/GenBank/DDBJ databases">
        <title>The Genome Sequence of Sutterella wadsworthensis HGA0223.</title>
        <authorList>
            <consortium name="The Broad Institute Genomics Platform"/>
            <person name="Earl A."/>
            <person name="Ward D."/>
            <person name="Feldgarden M."/>
            <person name="Gevers D."/>
            <person name="Schmidt T.M."/>
            <person name="Dover J."/>
            <person name="Dai D."/>
            <person name="Walker B."/>
            <person name="Young S."/>
            <person name="Zeng Q."/>
            <person name="Gargeya S."/>
            <person name="Fitzgerald M."/>
            <person name="Haas B."/>
            <person name="Abouelleil A."/>
            <person name="Allen A.W."/>
            <person name="Alvarado L."/>
            <person name="Arachchi H.M."/>
            <person name="Berlin A.M."/>
            <person name="Chapman S.B."/>
            <person name="Gainer-Dewar J."/>
            <person name="Goldberg J."/>
            <person name="Griggs A."/>
            <person name="Gujja S."/>
            <person name="Hansen M."/>
            <person name="Howarth C."/>
            <person name="Imamovic A."/>
            <person name="Ireland A."/>
            <person name="Larimer J."/>
            <person name="McCowan C."/>
            <person name="Murphy C."/>
            <person name="Pearson M."/>
            <person name="Poon T.W."/>
            <person name="Priest M."/>
            <person name="Roberts A."/>
            <person name="Saif S."/>
            <person name="Shea T."/>
            <person name="Sisk P."/>
            <person name="Sykes S."/>
            <person name="Wortman J."/>
            <person name="Nusbaum C."/>
            <person name="Birren B."/>
        </authorList>
    </citation>
    <scope>NUCLEOTIDE SEQUENCE [LARGE SCALE GENOMIC DNA]</scope>
    <source>
        <strain evidence="6 7">HGA0223</strain>
    </source>
</reference>
<evidence type="ECO:0000259" key="5">
    <source>
        <dbReference type="PROSITE" id="PS50931"/>
    </source>
</evidence>
<evidence type="ECO:0000256" key="3">
    <source>
        <dbReference type="ARBA" id="ARBA00023125"/>
    </source>
</evidence>
<evidence type="ECO:0000256" key="2">
    <source>
        <dbReference type="ARBA" id="ARBA00023015"/>
    </source>
</evidence>
<comment type="caution">
    <text evidence="6">The sequence shown here is derived from an EMBL/GenBank/DDBJ whole genome shotgun (WGS) entry which is preliminary data.</text>
</comment>
<dbReference type="PROSITE" id="PS50931">
    <property type="entry name" value="HTH_LYSR"/>
    <property type="match status" value="1"/>
</dbReference>
<dbReference type="Gene3D" id="3.40.190.10">
    <property type="entry name" value="Periplasmic binding protein-like II"/>
    <property type="match status" value="2"/>
</dbReference>
<name>S3BL74_9BURK</name>
<dbReference type="GO" id="GO:0003677">
    <property type="term" value="F:DNA binding"/>
    <property type="evidence" value="ECO:0007669"/>
    <property type="project" value="UniProtKB-KW"/>
</dbReference>
<dbReference type="GO" id="GO:0003700">
    <property type="term" value="F:DNA-binding transcription factor activity"/>
    <property type="evidence" value="ECO:0007669"/>
    <property type="project" value="InterPro"/>
</dbReference>
<accession>S3BL74</accession>
<sequence length="318" mass="36086">MEKIDSELLTILRSLVMTGSQTKTALSLSKSQSKISRTLSRARTLFHDPLFVHNGSMLVPTNRMLEIYGHLPKLLGEMEALFAKEIFHPESLNLHLRVAAIDYAAQYIILPAFHAMKRIAPRISIELQQLNADTFRRLSLGLVDMAMRLECTAPNELHSLELYEAKLLALVRKGHPAFDLLRHKGSLHFNDLLQWEFVQVNRTFTGLEWTTSLHPGALNHPAVMVPYSSLLAPTILETDWIALASARYALDAVKRWPVAILPIRLDCVKRMRTLYWHDRTHLDPAMQWVRSMIAAYGKPSSAEIAEYEIAIQDTGNDS</sequence>
<dbReference type="SUPFAM" id="SSF46785">
    <property type="entry name" value="Winged helix' DNA-binding domain"/>
    <property type="match status" value="1"/>
</dbReference>
<organism evidence="6 7">
    <name type="scientific">Sutterella wadsworthensis HGA0223</name>
    <dbReference type="NCBI Taxonomy" id="1203554"/>
    <lineage>
        <taxon>Bacteria</taxon>
        <taxon>Pseudomonadati</taxon>
        <taxon>Pseudomonadota</taxon>
        <taxon>Betaproteobacteria</taxon>
        <taxon>Burkholderiales</taxon>
        <taxon>Sutterellaceae</taxon>
        <taxon>Sutterella</taxon>
    </lineage>
</organism>
<dbReference type="HOGENOM" id="CLU_039613_39_3_4"/>
<dbReference type="Pfam" id="PF00126">
    <property type="entry name" value="HTH_1"/>
    <property type="match status" value="1"/>
</dbReference>
<dbReference type="AlphaFoldDB" id="S3BL74"/>
<dbReference type="RefSeq" id="WP_016473796.1">
    <property type="nucleotide sequence ID" value="NZ_KE150480.1"/>
</dbReference>
<dbReference type="Pfam" id="PF03466">
    <property type="entry name" value="LysR_substrate"/>
    <property type="match status" value="1"/>
</dbReference>
<dbReference type="EMBL" id="ATCF01000005">
    <property type="protein sequence ID" value="EPE01087.1"/>
    <property type="molecule type" value="Genomic_DNA"/>
</dbReference>
<evidence type="ECO:0000313" key="7">
    <source>
        <dbReference type="Proteomes" id="UP000014400"/>
    </source>
</evidence>
<dbReference type="InterPro" id="IPR036388">
    <property type="entry name" value="WH-like_DNA-bd_sf"/>
</dbReference>
<dbReference type="InterPro" id="IPR000847">
    <property type="entry name" value="LysR_HTH_N"/>
</dbReference>
<gene>
    <name evidence="6" type="ORF">HMPREF1476_00397</name>
</gene>
<dbReference type="STRING" id="1203554.HMPREF1476_00397"/>
<feature type="domain" description="HTH lysR-type" evidence="5">
    <location>
        <begin position="4"/>
        <end position="61"/>
    </location>
</feature>
<dbReference type="eggNOG" id="COG0583">
    <property type="taxonomic scope" value="Bacteria"/>
</dbReference>
<dbReference type="SUPFAM" id="SSF53850">
    <property type="entry name" value="Periplasmic binding protein-like II"/>
    <property type="match status" value="1"/>
</dbReference>
<dbReference type="PANTHER" id="PTHR30118">
    <property type="entry name" value="HTH-TYPE TRANSCRIPTIONAL REGULATOR LEUO-RELATED"/>
    <property type="match status" value="1"/>
</dbReference>
<evidence type="ECO:0000256" key="4">
    <source>
        <dbReference type="ARBA" id="ARBA00023163"/>
    </source>
</evidence>
<dbReference type="Gene3D" id="1.10.10.10">
    <property type="entry name" value="Winged helix-like DNA-binding domain superfamily/Winged helix DNA-binding domain"/>
    <property type="match status" value="1"/>
</dbReference>
<protein>
    <recommendedName>
        <fullName evidence="5">HTH lysR-type domain-containing protein</fullName>
    </recommendedName>
</protein>
<evidence type="ECO:0000256" key="1">
    <source>
        <dbReference type="ARBA" id="ARBA00009437"/>
    </source>
</evidence>
<dbReference type="Proteomes" id="UP000014400">
    <property type="component" value="Unassembled WGS sequence"/>
</dbReference>
<proteinExistence type="inferred from homology"/>
<evidence type="ECO:0000313" key="6">
    <source>
        <dbReference type="EMBL" id="EPE01087.1"/>
    </source>
</evidence>
<keyword evidence="3" id="KW-0238">DNA-binding</keyword>
<dbReference type="InterPro" id="IPR005119">
    <property type="entry name" value="LysR_subst-bd"/>
</dbReference>
<keyword evidence="2" id="KW-0805">Transcription regulation</keyword>
<dbReference type="InterPro" id="IPR036390">
    <property type="entry name" value="WH_DNA-bd_sf"/>
</dbReference>
<keyword evidence="7" id="KW-1185">Reference proteome</keyword>
<dbReference type="PANTHER" id="PTHR30118:SF7">
    <property type="entry name" value="TRANSCRIPTIONAL REGULATOR LYSR FAMILY"/>
    <property type="match status" value="1"/>
</dbReference>
<dbReference type="PATRIC" id="fig|1203554.3.peg.379"/>